<protein>
    <submittedName>
        <fullName evidence="1">Uncharacterized protein</fullName>
    </submittedName>
</protein>
<reference evidence="1 2" key="1">
    <citation type="journal article" date="2016" name="Mol. Biol. Evol.">
        <title>Comparative Genomics of Early-Diverging Mushroom-Forming Fungi Provides Insights into the Origins of Lignocellulose Decay Capabilities.</title>
        <authorList>
            <person name="Nagy L.G."/>
            <person name="Riley R."/>
            <person name="Tritt A."/>
            <person name="Adam C."/>
            <person name="Daum C."/>
            <person name="Floudas D."/>
            <person name="Sun H."/>
            <person name="Yadav J.S."/>
            <person name="Pangilinan J."/>
            <person name="Larsson K.H."/>
            <person name="Matsuura K."/>
            <person name="Barry K."/>
            <person name="Labutti K."/>
            <person name="Kuo R."/>
            <person name="Ohm R.A."/>
            <person name="Bhattacharya S.S."/>
            <person name="Shirouzu T."/>
            <person name="Yoshinaga Y."/>
            <person name="Martin F.M."/>
            <person name="Grigoriev I.V."/>
            <person name="Hibbett D.S."/>
        </authorList>
    </citation>
    <scope>NUCLEOTIDE SEQUENCE [LARGE SCALE GENOMIC DNA]</scope>
    <source>
        <strain evidence="1 2">CBS 109695</strain>
    </source>
</reference>
<evidence type="ECO:0000313" key="1">
    <source>
        <dbReference type="EMBL" id="KZP14688.1"/>
    </source>
</evidence>
<gene>
    <name evidence="1" type="ORF">FIBSPDRAFT_868071</name>
</gene>
<dbReference type="AlphaFoldDB" id="A0A166DGL0"/>
<proteinExistence type="predicted"/>
<dbReference type="EMBL" id="KV417614">
    <property type="protein sequence ID" value="KZP14688.1"/>
    <property type="molecule type" value="Genomic_DNA"/>
</dbReference>
<dbReference type="Proteomes" id="UP000076532">
    <property type="component" value="Unassembled WGS sequence"/>
</dbReference>
<name>A0A166DGL0_9AGAM</name>
<organism evidence="1 2">
    <name type="scientific">Athelia psychrophila</name>
    <dbReference type="NCBI Taxonomy" id="1759441"/>
    <lineage>
        <taxon>Eukaryota</taxon>
        <taxon>Fungi</taxon>
        <taxon>Dikarya</taxon>
        <taxon>Basidiomycota</taxon>
        <taxon>Agaricomycotina</taxon>
        <taxon>Agaricomycetes</taxon>
        <taxon>Agaricomycetidae</taxon>
        <taxon>Atheliales</taxon>
        <taxon>Atheliaceae</taxon>
        <taxon>Athelia</taxon>
    </lineage>
</organism>
<accession>A0A166DGL0</accession>
<keyword evidence="2" id="KW-1185">Reference proteome</keyword>
<evidence type="ECO:0000313" key="2">
    <source>
        <dbReference type="Proteomes" id="UP000076532"/>
    </source>
</evidence>
<sequence>MHPELMSSARPGCTAYYDFDIDKTIEKPRLLPSYYRYQASTSRHMHDLLCTPLLFVLKFDDIGNRGLGARCCSIRQRRHESCMLSELSAYPTSAEAGNPL</sequence>